<dbReference type="GO" id="GO:0005506">
    <property type="term" value="F:iron ion binding"/>
    <property type="evidence" value="ECO:0007669"/>
    <property type="project" value="InterPro"/>
</dbReference>
<evidence type="ECO:0000256" key="1">
    <source>
        <dbReference type="ARBA" id="ARBA00010617"/>
    </source>
</evidence>
<proteinExistence type="inferred from homology"/>
<comment type="similarity">
    <text evidence="1">Belongs to the cytochrome P450 family.</text>
</comment>
<gene>
    <name evidence="2" type="ORF">S01H1_62540</name>
</gene>
<dbReference type="GO" id="GO:0020037">
    <property type="term" value="F:heme binding"/>
    <property type="evidence" value="ECO:0007669"/>
    <property type="project" value="InterPro"/>
</dbReference>
<organism evidence="2">
    <name type="scientific">marine sediment metagenome</name>
    <dbReference type="NCBI Taxonomy" id="412755"/>
    <lineage>
        <taxon>unclassified sequences</taxon>
        <taxon>metagenomes</taxon>
        <taxon>ecological metagenomes</taxon>
    </lineage>
</organism>
<name>X0XY80_9ZZZZ</name>
<dbReference type="GO" id="GO:0006707">
    <property type="term" value="P:cholesterol catabolic process"/>
    <property type="evidence" value="ECO:0007669"/>
    <property type="project" value="TreeGrafter"/>
</dbReference>
<dbReference type="SUPFAM" id="SSF48264">
    <property type="entry name" value="Cytochrome P450"/>
    <property type="match status" value="1"/>
</dbReference>
<dbReference type="EMBL" id="BARS01041084">
    <property type="protein sequence ID" value="GAG41508.1"/>
    <property type="molecule type" value="Genomic_DNA"/>
</dbReference>
<dbReference type="PANTHER" id="PTHR46696">
    <property type="entry name" value="P450, PUTATIVE (EUROFUNG)-RELATED"/>
    <property type="match status" value="1"/>
</dbReference>
<protein>
    <recommendedName>
        <fullName evidence="3">Cytochrome P450</fullName>
    </recommendedName>
</protein>
<dbReference type="PRINTS" id="PR00359">
    <property type="entry name" value="BP450"/>
</dbReference>
<reference evidence="2" key="1">
    <citation type="journal article" date="2014" name="Front. Microbiol.">
        <title>High frequency of phylogenetically diverse reductive dehalogenase-homologous genes in deep subseafloor sedimentary metagenomes.</title>
        <authorList>
            <person name="Kawai M."/>
            <person name="Futagami T."/>
            <person name="Toyoda A."/>
            <person name="Takaki Y."/>
            <person name="Nishi S."/>
            <person name="Hori S."/>
            <person name="Arai W."/>
            <person name="Tsubouchi T."/>
            <person name="Morono Y."/>
            <person name="Uchiyama I."/>
            <person name="Ito T."/>
            <person name="Fujiyama A."/>
            <person name="Inagaki F."/>
            <person name="Takami H."/>
        </authorList>
    </citation>
    <scope>NUCLEOTIDE SEQUENCE</scope>
    <source>
        <strain evidence="2">Expedition CK06-06</strain>
    </source>
</reference>
<sequence>LIVAGNDTTTNLIANGAVMLAHHSEQRRMLVADRSLIPNAVEEMLRYESPAQALPRRTTEQVELYGQTIPAEQEIKLVWAAANRDEREFPDPDRFDVTREIRRHLALGIGTHFCLGSKLARLEARVGFEELLARIPEYKLESEPRWVHSIWARAYAGMPVSFEPAA</sequence>
<dbReference type="Gene3D" id="1.10.630.10">
    <property type="entry name" value="Cytochrome P450"/>
    <property type="match status" value="1"/>
</dbReference>
<comment type="caution">
    <text evidence="2">The sequence shown here is derived from an EMBL/GenBank/DDBJ whole genome shotgun (WGS) entry which is preliminary data.</text>
</comment>
<dbReference type="InterPro" id="IPR002397">
    <property type="entry name" value="Cyt_P450_B"/>
</dbReference>
<dbReference type="AlphaFoldDB" id="X0XY80"/>
<dbReference type="PRINTS" id="PR00385">
    <property type="entry name" value="P450"/>
</dbReference>
<dbReference type="GO" id="GO:0036199">
    <property type="term" value="F:cholest-4-en-3-one 26-monooxygenase activity"/>
    <property type="evidence" value="ECO:0007669"/>
    <property type="project" value="TreeGrafter"/>
</dbReference>
<dbReference type="Pfam" id="PF00067">
    <property type="entry name" value="p450"/>
    <property type="match status" value="1"/>
</dbReference>
<dbReference type="PANTHER" id="PTHR46696:SF4">
    <property type="entry name" value="BIOTIN BIOSYNTHESIS CYTOCHROME P450"/>
    <property type="match status" value="1"/>
</dbReference>
<feature type="non-terminal residue" evidence="2">
    <location>
        <position position="1"/>
    </location>
</feature>
<dbReference type="InterPro" id="IPR036396">
    <property type="entry name" value="Cyt_P450_sf"/>
</dbReference>
<dbReference type="GO" id="GO:0008395">
    <property type="term" value="F:steroid hydroxylase activity"/>
    <property type="evidence" value="ECO:0007669"/>
    <property type="project" value="TreeGrafter"/>
</dbReference>
<evidence type="ECO:0008006" key="3">
    <source>
        <dbReference type="Google" id="ProtNLM"/>
    </source>
</evidence>
<accession>X0XY80</accession>
<dbReference type="InterPro" id="IPR001128">
    <property type="entry name" value="Cyt_P450"/>
</dbReference>
<evidence type="ECO:0000313" key="2">
    <source>
        <dbReference type="EMBL" id="GAG41508.1"/>
    </source>
</evidence>